<accession>A0AC34FFD7</accession>
<proteinExistence type="predicted"/>
<protein>
    <submittedName>
        <fullName evidence="2">Non-specific serine/threonine protein kinase</fullName>
    </submittedName>
</protein>
<reference evidence="2" key="1">
    <citation type="submission" date="2022-11" db="UniProtKB">
        <authorList>
            <consortium name="WormBaseParasite"/>
        </authorList>
    </citation>
    <scope>IDENTIFICATION</scope>
</reference>
<evidence type="ECO:0000313" key="2">
    <source>
        <dbReference type="WBParaSite" id="ES5_v2.g15812.t1"/>
    </source>
</evidence>
<dbReference type="WBParaSite" id="ES5_v2.g15812.t1">
    <property type="protein sequence ID" value="ES5_v2.g15812.t1"/>
    <property type="gene ID" value="ES5_v2.g15812"/>
</dbReference>
<dbReference type="Proteomes" id="UP000887579">
    <property type="component" value="Unplaced"/>
</dbReference>
<name>A0AC34FFD7_9BILA</name>
<evidence type="ECO:0000313" key="1">
    <source>
        <dbReference type="Proteomes" id="UP000887579"/>
    </source>
</evidence>
<organism evidence="1 2">
    <name type="scientific">Panagrolaimus sp. ES5</name>
    <dbReference type="NCBI Taxonomy" id="591445"/>
    <lineage>
        <taxon>Eukaryota</taxon>
        <taxon>Metazoa</taxon>
        <taxon>Ecdysozoa</taxon>
        <taxon>Nematoda</taxon>
        <taxon>Chromadorea</taxon>
        <taxon>Rhabditida</taxon>
        <taxon>Tylenchina</taxon>
        <taxon>Panagrolaimomorpha</taxon>
        <taxon>Panagrolaimoidea</taxon>
        <taxon>Panagrolaimidae</taxon>
        <taxon>Panagrolaimus</taxon>
    </lineage>
</organism>
<sequence length="859" mass="97858">MSDIENESNNLQVEKDSNSWNKSSKKILSSTFINVNSKEKDKYEKCKSGINSSTFSLHIAAYENSNEASNFNEVEKEVLQKEDETLGLVKKWETSNHVVDGSPSINLNQFEFPRQQDDRVTRPESMQFAASQRLLNPNQVEAKNEVKPITSIMTSKEPMSDAEFLNGRYYIQSELGSGGFGKVKLGTHLLTGEQVAIKIIDKKAIGNDFFRVRIEIDVLKTLSHQNICRMYEYYETEHKCYIIMEYCDSGEMFDHIVRKERLEETEARFFFRQLLQAMAYAHSLGICHRDLKPENLMLTSDSKLKLIDFGLSSRPKNGLTHSLQTCCGSPAYAAPEIIEHSKYYGHEIDIWSMGVLLYVLLCGVLPFEDENLARLYKKIRAGVYHEPAYLSPLSKDVLKQMLQVNPRHRITMKDLLEHKWVTKSYNMPVKWHTVYDKNNIDQEVALEMAFYSGISTQKMVNQLKQWKYDYYTATYLILLRRKEHGLKFALPMYRSANQTHVLHSPTIHKSLENDLDRIECDYGGKRSSERDGTSDSSTGNQTHVLHSPTIHKSLENDLDRIECDYGGKRSSERDGTSDSSTGAVACVTFLRSPHQRTPLRKPDPTATPILSARQKNRMNKDLAFMENKENFASLRIRAPIRLDPGDRTSVHGTPRRPGIPIMGSANQASMRKPRAYSSERETKPSAPLTPEHRTPKEEVTPTSLSSHTPELQVTPRYQREGRSKASQLPRRVCASLERSGARLKNLLTPKKLSTNKDSPMVLNLQTGTNFANLSVTSSNDCHKVREELIRVLLEQKLSVNADKWTLSGKHSSGRVETIVELEIVWIDTLKMVGVRRRRLTGDAIIYKKICEQVLALAGL</sequence>